<dbReference type="RefSeq" id="WP_343058407.1">
    <property type="nucleotide sequence ID" value="NZ_JACHHG010000010.1"/>
</dbReference>
<evidence type="ECO:0000256" key="1">
    <source>
        <dbReference type="ARBA" id="ARBA00008725"/>
    </source>
</evidence>
<protein>
    <recommendedName>
        <fullName evidence="4">Phosphate-binding protein</fullName>
    </recommendedName>
</protein>
<dbReference type="Gene3D" id="3.40.190.10">
    <property type="entry name" value="Periplasmic binding protein-like II"/>
    <property type="match status" value="2"/>
</dbReference>
<keyword evidence="2 4" id="KW-0813">Transport</keyword>
<name>A0A841I489_9DEIO</name>
<dbReference type="CDD" id="cd13565">
    <property type="entry name" value="PBP2_PstS"/>
    <property type="match status" value="1"/>
</dbReference>
<dbReference type="InterPro" id="IPR024370">
    <property type="entry name" value="PBP_domain"/>
</dbReference>
<dbReference type="EMBL" id="JACHHG010000010">
    <property type="protein sequence ID" value="MBB6099230.1"/>
    <property type="molecule type" value="Genomic_DNA"/>
</dbReference>
<evidence type="ECO:0000313" key="6">
    <source>
        <dbReference type="EMBL" id="MBB6099230.1"/>
    </source>
</evidence>
<keyword evidence="7" id="KW-1185">Reference proteome</keyword>
<evidence type="ECO:0000256" key="4">
    <source>
        <dbReference type="PIRNR" id="PIRNR002756"/>
    </source>
</evidence>
<dbReference type="NCBIfam" id="TIGR00975">
    <property type="entry name" value="3a0107s03"/>
    <property type="match status" value="1"/>
</dbReference>
<accession>A0A841I489</accession>
<dbReference type="PANTHER" id="PTHR42996">
    <property type="entry name" value="PHOSPHATE-BINDING PROTEIN PSTS"/>
    <property type="match status" value="1"/>
</dbReference>
<comment type="similarity">
    <text evidence="1 4">Belongs to the PstS family.</text>
</comment>
<dbReference type="InterPro" id="IPR050962">
    <property type="entry name" value="Phosphate-bind_PstS"/>
</dbReference>
<dbReference type="Proteomes" id="UP000569951">
    <property type="component" value="Unassembled WGS sequence"/>
</dbReference>
<dbReference type="SUPFAM" id="SSF53850">
    <property type="entry name" value="Periplasmic binding protein-like II"/>
    <property type="match status" value="1"/>
</dbReference>
<dbReference type="AlphaFoldDB" id="A0A841I489"/>
<organism evidence="6 7">
    <name type="scientific">Deinobacterium chartae</name>
    <dbReference type="NCBI Taxonomy" id="521158"/>
    <lineage>
        <taxon>Bacteria</taxon>
        <taxon>Thermotogati</taxon>
        <taxon>Deinococcota</taxon>
        <taxon>Deinococci</taxon>
        <taxon>Deinococcales</taxon>
        <taxon>Deinococcaceae</taxon>
        <taxon>Deinobacterium</taxon>
    </lineage>
</organism>
<dbReference type="PANTHER" id="PTHR42996:SF1">
    <property type="entry name" value="PHOSPHATE-BINDING PROTEIN PSTS"/>
    <property type="match status" value="1"/>
</dbReference>
<feature type="domain" description="PBP" evidence="5">
    <location>
        <begin position="20"/>
        <end position="307"/>
    </location>
</feature>
<dbReference type="PIRSF" id="PIRSF002756">
    <property type="entry name" value="PstS"/>
    <property type="match status" value="1"/>
</dbReference>
<comment type="caution">
    <text evidence="6">The sequence shown here is derived from an EMBL/GenBank/DDBJ whole genome shotgun (WGS) entry which is preliminary data.</text>
</comment>
<dbReference type="GO" id="GO:0035435">
    <property type="term" value="P:phosphate ion transmembrane transport"/>
    <property type="evidence" value="ECO:0007669"/>
    <property type="project" value="InterPro"/>
</dbReference>
<reference evidence="6 7" key="1">
    <citation type="submission" date="2020-08" db="EMBL/GenBank/DDBJ databases">
        <title>Genomic Encyclopedia of Type Strains, Phase IV (KMG-IV): sequencing the most valuable type-strain genomes for metagenomic binning, comparative biology and taxonomic classification.</title>
        <authorList>
            <person name="Goeker M."/>
        </authorList>
    </citation>
    <scope>NUCLEOTIDE SEQUENCE [LARGE SCALE GENOMIC DNA]</scope>
    <source>
        <strain evidence="6 7">DSM 21458</strain>
    </source>
</reference>
<proteinExistence type="inferred from homology"/>
<gene>
    <name evidence="6" type="ORF">HNR42_002668</name>
</gene>
<evidence type="ECO:0000256" key="2">
    <source>
        <dbReference type="ARBA" id="ARBA00022448"/>
    </source>
</evidence>
<dbReference type="InterPro" id="IPR005673">
    <property type="entry name" value="ABC_phos-bd_PstS"/>
</dbReference>
<dbReference type="Pfam" id="PF12849">
    <property type="entry name" value="PBP_like_2"/>
    <property type="match status" value="1"/>
</dbReference>
<evidence type="ECO:0000313" key="7">
    <source>
        <dbReference type="Proteomes" id="UP000569951"/>
    </source>
</evidence>
<dbReference type="GO" id="GO:0042301">
    <property type="term" value="F:phosphate ion binding"/>
    <property type="evidence" value="ECO:0007669"/>
    <property type="project" value="InterPro"/>
</dbReference>
<sequence length="347" mass="37346">MKRALLATLLLTSCAQTEVVRLNGAGASFPFPLYSKYFYEYARLRNVQVNYQSIGSGAGQRQTVARVIHFGASDGPMKDSALEKIPGYPENTILHVPTALGAVVPIYNLEGISGTLRFNGPLLADIYLGKVQKWNDPALKALNPGVKLPDRPINVVHRSDGSGTSFVFTDYLSKVSPEWAEKVGSGTAVNWPTGIGGRGNEGVTAIVQQAEGSIGYVESVYADQNDMTYGAIQNRAGNFIKADPASVTAAAAAVEVPEDTRVSITDSPAPQGYPLASYTWMLAYKDLEGNMTRQEAQAVRDLLEWVVTGGQQYNARLGYAPLPAQTVERARAQIARLTYGGEPLTGR</sequence>
<evidence type="ECO:0000256" key="3">
    <source>
        <dbReference type="ARBA" id="ARBA00022592"/>
    </source>
</evidence>
<keyword evidence="3 4" id="KW-0592">Phosphate transport</keyword>
<dbReference type="GO" id="GO:0043190">
    <property type="term" value="C:ATP-binding cassette (ABC) transporter complex"/>
    <property type="evidence" value="ECO:0007669"/>
    <property type="project" value="InterPro"/>
</dbReference>
<evidence type="ECO:0000259" key="5">
    <source>
        <dbReference type="Pfam" id="PF12849"/>
    </source>
</evidence>